<keyword evidence="5" id="KW-0560">Oxidoreductase</keyword>
<dbReference type="PANTHER" id="PTHR24286:SF24">
    <property type="entry name" value="LANOSTEROL 14-ALPHA DEMETHYLASE"/>
    <property type="match status" value="1"/>
</dbReference>
<dbReference type="EMBL" id="BMDZ01000046">
    <property type="protein sequence ID" value="GGB50980.1"/>
    <property type="molecule type" value="Genomic_DNA"/>
</dbReference>
<evidence type="ECO:0000256" key="6">
    <source>
        <dbReference type="ARBA" id="ARBA00023004"/>
    </source>
</evidence>
<evidence type="ECO:0000256" key="3">
    <source>
        <dbReference type="ARBA" id="ARBA00022617"/>
    </source>
</evidence>
<keyword evidence="9" id="KW-1185">Reference proteome</keyword>
<keyword evidence="3" id="KW-0349">Heme</keyword>
<dbReference type="Pfam" id="PF00067">
    <property type="entry name" value="p450"/>
    <property type="match status" value="1"/>
</dbReference>
<keyword evidence="6" id="KW-0408">Iron</keyword>
<comment type="cofactor">
    <cofactor evidence="1">
        <name>heme</name>
        <dbReference type="ChEBI" id="CHEBI:30413"/>
    </cofactor>
</comment>
<evidence type="ECO:0000256" key="2">
    <source>
        <dbReference type="ARBA" id="ARBA00010617"/>
    </source>
</evidence>
<evidence type="ECO:0000256" key="1">
    <source>
        <dbReference type="ARBA" id="ARBA00001971"/>
    </source>
</evidence>
<comment type="similarity">
    <text evidence="2">Belongs to the cytochrome P450 family.</text>
</comment>
<evidence type="ECO:0000256" key="7">
    <source>
        <dbReference type="ARBA" id="ARBA00023033"/>
    </source>
</evidence>
<comment type="caution">
    <text evidence="8">The sequence shown here is derived from an EMBL/GenBank/DDBJ whole genome shotgun (WGS) entry which is preliminary data.</text>
</comment>
<protein>
    <submittedName>
        <fullName evidence="8">Cytochrome P450</fullName>
    </submittedName>
</protein>
<gene>
    <name evidence="8" type="primary">cypC</name>
    <name evidence="8" type="ORF">GCM10011505_35080</name>
</gene>
<name>A0ABQ1IRT6_9PROT</name>
<dbReference type="Gene3D" id="1.10.630.10">
    <property type="entry name" value="Cytochrome P450"/>
    <property type="match status" value="1"/>
</dbReference>
<dbReference type="SUPFAM" id="SSF48264">
    <property type="entry name" value="Cytochrome P450"/>
    <property type="match status" value="1"/>
</dbReference>
<dbReference type="PANTHER" id="PTHR24286">
    <property type="entry name" value="CYTOCHROME P450 26"/>
    <property type="match status" value="1"/>
</dbReference>
<evidence type="ECO:0000313" key="8">
    <source>
        <dbReference type="EMBL" id="GGB50980.1"/>
    </source>
</evidence>
<dbReference type="InterPro" id="IPR001128">
    <property type="entry name" value="Cyt_P450"/>
</dbReference>
<evidence type="ECO:0000256" key="4">
    <source>
        <dbReference type="ARBA" id="ARBA00022723"/>
    </source>
</evidence>
<accession>A0ABQ1IRT6</accession>
<sequence length="424" mass="47428">MAVPADDTAPIPRTAAFDSSLGFLRDGYTFGSRRFQRLGRDVFATRIMLKPVICMRGPEAARIFYDGDRFTRQGAMPASVRHLLQDDGSVQGLDGAAHRHRKALFMALLTDPAAIDRLVSLFADEWRAALPRWQAAGQMVLADELPALLTRAGAAWAGVPVGADQLDDRAAELEAMVANAGRVGPSNWWARWRRRRTERWAERALARFHDRGATPTSSAARLADHHDLDGRRLPPAIAAVELINLLRPIVAVERYIVFAALALHEHKPWRARFAAGDEADLLPFVQEVRRFYPFFPAVAGRVRQAFDWQGTRFPLGQWVLLDIHGTNHHPAVWAAPESFRPERFRDWDDDPYRMVPQGAGHAAETHRCPGERATIALVMEAVRLLTRAMDWRLPPQDLSVRLNRMPVRPASGLAMTGITGRPPV</sequence>
<keyword evidence="7" id="KW-0503">Monooxygenase</keyword>
<evidence type="ECO:0000313" key="9">
    <source>
        <dbReference type="Proteomes" id="UP000603352"/>
    </source>
</evidence>
<dbReference type="CDD" id="cd11067">
    <property type="entry name" value="CYP152"/>
    <property type="match status" value="1"/>
</dbReference>
<organism evidence="8 9">
    <name type="scientific">Tistrella bauzanensis</name>
    <dbReference type="NCBI Taxonomy" id="657419"/>
    <lineage>
        <taxon>Bacteria</taxon>
        <taxon>Pseudomonadati</taxon>
        <taxon>Pseudomonadota</taxon>
        <taxon>Alphaproteobacteria</taxon>
        <taxon>Geminicoccales</taxon>
        <taxon>Geminicoccaceae</taxon>
        <taxon>Tistrella</taxon>
    </lineage>
</organism>
<keyword evidence="4" id="KW-0479">Metal-binding</keyword>
<reference evidence="9" key="1">
    <citation type="journal article" date="2019" name="Int. J. Syst. Evol. Microbiol.">
        <title>The Global Catalogue of Microorganisms (GCM) 10K type strain sequencing project: providing services to taxonomists for standard genome sequencing and annotation.</title>
        <authorList>
            <consortium name="The Broad Institute Genomics Platform"/>
            <consortium name="The Broad Institute Genome Sequencing Center for Infectious Disease"/>
            <person name="Wu L."/>
            <person name="Ma J."/>
        </authorList>
    </citation>
    <scope>NUCLEOTIDE SEQUENCE [LARGE SCALE GENOMIC DNA]</scope>
    <source>
        <strain evidence="9">CGMCC 1.10188</strain>
    </source>
</reference>
<evidence type="ECO:0000256" key="5">
    <source>
        <dbReference type="ARBA" id="ARBA00023002"/>
    </source>
</evidence>
<dbReference type="RefSeq" id="WP_188580206.1">
    <property type="nucleotide sequence ID" value="NZ_BMDZ01000046.1"/>
</dbReference>
<proteinExistence type="inferred from homology"/>
<dbReference type="InterPro" id="IPR036396">
    <property type="entry name" value="Cyt_P450_sf"/>
</dbReference>
<dbReference type="Proteomes" id="UP000603352">
    <property type="component" value="Unassembled WGS sequence"/>
</dbReference>